<evidence type="ECO:0000313" key="1">
    <source>
        <dbReference type="EMBL" id="MFC6275439.1"/>
    </source>
</evidence>
<gene>
    <name evidence="1" type="ORF">ACFQET_07945</name>
</gene>
<evidence type="ECO:0000313" key="2">
    <source>
        <dbReference type="Proteomes" id="UP001596191"/>
    </source>
</evidence>
<name>A0ABW1TQ81_9LACO</name>
<evidence type="ECO:0008006" key="3">
    <source>
        <dbReference type="Google" id="ProtNLM"/>
    </source>
</evidence>
<dbReference type="EMBL" id="JBHSSJ010000010">
    <property type="protein sequence ID" value="MFC6275439.1"/>
    <property type="molecule type" value="Genomic_DNA"/>
</dbReference>
<keyword evidence="2" id="KW-1185">Reference proteome</keyword>
<reference evidence="2" key="1">
    <citation type="journal article" date="2019" name="Int. J. Syst. Evol. Microbiol.">
        <title>The Global Catalogue of Microorganisms (GCM) 10K type strain sequencing project: providing services to taxonomists for standard genome sequencing and annotation.</title>
        <authorList>
            <consortium name="The Broad Institute Genomics Platform"/>
            <consortium name="The Broad Institute Genome Sequencing Center for Infectious Disease"/>
            <person name="Wu L."/>
            <person name="Ma J."/>
        </authorList>
    </citation>
    <scope>NUCLEOTIDE SEQUENCE [LARGE SCALE GENOMIC DNA]</scope>
    <source>
        <strain evidence="2">CCM 8907</strain>
    </source>
</reference>
<comment type="caution">
    <text evidence="1">The sequence shown here is derived from an EMBL/GenBank/DDBJ whole genome shotgun (WGS) entry which is preliminary data.</text>
</comment>
<protein>
    <recommendedName>
        <fullName evidence="3">DUF4352 domain-containing protein</fullName>
    </recommendedName>
</protein>
<organism evidence="1 2">
    <name type="scientific">Levilactobacillus tangyuanensis</name>
    <dbReference type="NCBI Taxonomy" id="2486021"/>
    <lineage>
        <taxon>Bacteria</taxon>
        <taxon>Bacillati</taxon>
        <taxon>Bacillota</taxon>
        <taxon>Bacilli</taxon>
        <taxon>Lactobacillales</taxon>
        <taxon>Lactobacillaceae</taxon>
        <taxon>Levilactobacillus</taxon>
    </lineage>
</organism>
<dbReference type="Proteomes" id="UP001596191">
    <property type="component" value="Unassembled WGS sequence"/>
</dbReference>
<accession>A0ABW1TQ81</accession>
<dbReference type="RefSeq" id="WP_125642209.1">
    <property type="nucleotide sequence ID" value="NZ_JBHSSJ010000010.1"/>
</dbReference>
<proteinExistence type="predicted"/>
<sequence length="173" mass="19980">MRHKLIILCGLLMVMVGGAWRYHQVNSQIPQHPVEERFFQKGRWVAGRTARFKVQRVKQQVHADMVAVSVHLLIEQKQAAHYGFKAGNYNLVENTWLNVPYMISNPASSMRHPSGKIFTDREMATEGIKDAWLSFTVPKTSYEQRSQPVRFSFLAPEQPHQFIKYSLFLPPVA</sequence>